<evidence type="ECO:0000256" key="1">
    <source>
        <dbReference type="SAM" id="MobiDB-lite"/>
    </source>
</evidence>
<dbReference type="PROSITE" id="PS51257">
    <property type="entry name" value="PROKAR_LIPOPROTEIN"/>
    <property type="match status" value="1"/>
</dbReference>
<evidence type="ECO:0000313" key="5">
    <source>
        <dbReference type="Proteomes" id="UP001595891"/>
    </source>
</evidence>
<evidence type="ECO:0000259" key="3">
    <source>
        <dbReference type="Pfam" id="PF26366"/>
    </source>
</evidence>
<gene>
    <name evidence="4" type="ORF">ACFO8L_10155</name>
</gene>
<reference evidence="5" key="1">
    <citation type="journal article" date="2019" name="Int. J. Syst. Evol. Microbiol.">
        <title>The Global Catalogue of Microorganisms (GCM) 10K type strain sequencing project: providing services to taxonomists for standard genome sequencing and annotation.</title>
        <authorList>
            <consortium name="The Broad Institute Genomics Platform"/>
            <consortium name="The Broad Institute Genome Sequencing Center for Infectious Disease"/>
            <person name="Wu L."/>
            <person name="Ma J."/>
        </authorList>
    </citation>
    <scope>NUCLEOTIDE SEQUENCE [LARGE SCALE GENOMIC DNA]</scope>
    <source>
        <strain evidence="5">CCUG 49560</strain>
    </source>
</reference>
<name>A0ABV9EA85_9ACTN</name>
<organism evidence="4 5">
    <name type="scientific">Sphaerisporangium corydalis</name>
    <dbReference type="NCBI Taxonomy" id="1441875"/>
    <lineage>
        <taxon>Bacteria</taxon>
        <taxon>Bacillati</taxon>
        <taxon>Actinomycetota</taxon>
        <taxon>Actinomycetes</taxon>
        <taxon>Streptosporangiales</taxon>
        <taxon>Streptosporangiaceae</taxon>
        <taxon>Sphaerisporangium</taxon>
    </lineage>
</organism>
<evidence type="ECO:0000256" key="2">
    <source>
        <dbReference type="SAM" id="SignalP"/>
    </source>
</evidence>
<sequence length="348" mass="36969">MNRTTRVALAFLLFAGAGAACSPTATPAPPGTVAAASSAPSSPAATPSPSASQRPPAVTLAEAGKVVRGILGADDVVRASGDESFALAQTRDAQAQIIAVAFQSTGREPPRYTWGTPTLLVPRLDRPPYWFAAVAERKDESGRSRTAMLVFMKQYEVSLWQLSFASLLYPGTPPPAVSLDPEGYATALPTKDDTVAISPHLMAPLHATIAEEGPGGFAAELIAAGPQTTGYFTEVEKIQPDFKRRGFLYDSLFAATAFPIYALRTTDGGAAIMYSLTRTTLWQAKIKATEGLVPVPEDVRWDVGSLTVPYMLRVVDTQQYVSHVSRKGSPEPARIIAFDDAPTGVSSR</sequence>
<evidence type="ECO:0000313" key="4">
    <source>
        <dbReference type="EMBL" id="MFC4586436.1"/>
    </source>
</evidence>
<accession>A0ABV9EA85</accession>
<dbReference type="Pfam" id="PF26366">
    <property type="entry name" value="DUF8094"/>
    <property type="match status" value="1"/>
</dbReference>
<dbReference type="RefSeq" id="WP_262848850.1">
    <property type="nucleotide sequence ID" value="NZ_JANZYP010000078.1"/>
</dbReference>
<keyword evidence="5" id="KW-1185">Reference proteome</keyword>
<keyword evidence="2" id="KW-0732">Signal</keyword>
<comment type="caution">
    <text evidence="4">The sequence shown here is derived from an EMBL/GenBank/DDBJ whole genome shotgun (WGS) entry which is preliminary data.</text>
</comment>
<feature type="signal peptide" evidence="2">
    <location>
        <begin position="1"/>
        <end position="19"/>
    </location>
</feature>
<dbReference type="Proteomes" id="UP001595891">
    <property type="component" value="Unassembled WGS sequence"/>
</dbReference>
<dbReference type="EMBL" id="JBHSFN010000005">
    <property type="protein sequence ID" value="MFC4586436.1"/>
    <property type="molecule type" value="Genomic_DNA"/>
</dbReference>
<dbReference type="InterPro" id="IPR058407">
    <property type="entry name" value="DUF8094"/>
</dbReference>
<protein>
    <recommendedName>
        <fullName evidence="3">DUF8094 domain-containing protein</fullName>
    </recommendedName>
</protein>
<feature type="chain" id="PRO_5045573925" description="DUF8094 domain-containing protein" evidence="2">
    <location>
        <begin position="20"/>
        <end position="348"/>
    </location>
</feature>
<feature type="domain" description="DUF8094" evidence="3">
    <location>
        <begin position="56"/>
        <end position="340"/>
    </location>
</feature>
<feature type="region of interest" description="Disordered" evidence="1">
    <location>
        <begin position="25"/>
        <end position="56"/>
    </location>
</feature>
<proteinExistence type="predicted"/>